<dbReference type="SUPFAM" id="SSF160104">
    <property type="entry name" value="Acetoacetate decarboxylase-like"/>
    <property type="match status" value="1"/>
</dbReference>
<dbReference type="Proteomes" id="UP001231941">
    <property type="component" value="Unassembled WGS sequence"/>
</dbReference>
<evidence type="ECO:0000313" key="1">
    <source>
        <dbReference type="EMBL" id="MDP5274186.1"/>
    </source>
</evidence>
<dbReference type="Pfam" id="PF09844">
    <property type="entry name" value="DUF2071"/>
    <property type="match status" value="1"/>
</dbReference>
<dbReference type="InterPro" id="IPR023375">
    <property type="entry name" value="ADC_dom_sf"/>
</dbReference>
<keyword evidence="2" id="KW-1185">Reference proteome</keyword>
<organism evidence="1 2">
    <name type="scientific">Chengkuizengella axinellae</name>
    <dbReference type="NCBI Taxonomy" id="3064388"/>
    <lineage>
        <taxon>Bacteria</taxon>
        <taxon>Bacillati</taxon>
        <taxon>Bacillota</taxon>
        <taxon>Bacilli</taxon>
        <taxon>Bacillales</taxon>
        <taxon>Paenibacillaceae</taxon>
        <taxon>Chengkuizengella</taxon>
    </lineage>
</organism>
<dbReference type="EMBL" id="JAVAMP010000002">
    <property type="protein sequence ID" value="MDP5274186.1"/>
    <property type="molecule type" value="Genomic_DNA"/>
</dbReference>
<dbReference type="PANTHER" id="PTHR39186">
    <property type="entry name" value="DUF2071 FAMILY PROTEIN"/>
    <property type="match status" value="1"/>
</dbReference>
<dbReference type="PANTHER" id="PTHR39186:SF1">
    <property type="entry name" value="DUF2071 DOMAIN-CONTAINING PROTEIN"/>
    <property type="match status" value="1"/>
</dbReference>
<comment type="caution">
    <text evidence="1">The sequence shown here is derived from an EMBL/GenBank/DDBJ whole genome shotgun (WGS) entry which is preliminary data.</text>
</comment>
<sequence length="256" mass="30196">MSNELLKSTQHREFSVPAKHWVMKQTWNDLLFAHWPIRVNDIRDHIPASLTIDTFDGFAWIGVVPFHMSNIRMRFLPPVPFASSFPEINVRTYVKFKGKAGVFFFSLDAMNHLAVYIARKLFSLNYYYAQIVHSNHSDTYYYESKRMDKDKVLTGFTGVYKPISKPFRSTRDSIDYWLTERYCLFCNDEKYLYRGDIHHVPWQLQHVDADITNNSMTLPIGINLPLEKPIFHFSKKLDALLWSLTKVADFRRTLLD</sequence>
<accession>A0ABT9IXV6</accession>
<name>A0ABT9IXV6_9BACL</name>
<evidence type="ECO:0000313" key="2">
    <source>
        <dbReference type="Proteomes" id="UP001231941"/>
    </source>
</evidence>
<reference evidence="1 2" key="1">
    <citation type="submission" date="2023-08" db="EMBL/GenBank/DDBJ databases">
        <authorList>
            <person name="Park J.-S."/>
        </authorList>
    </citation>
    <scope>NUCLEOTIDE SEQUENCE [LARGE SCALE GENOMIC DNA]</scope>
    <source>
        <strain evidence="1 2">2205SS18-9</strain>
    </source>
</reference>
<dbReference type="RefSeq" id="WP_305991473.1">
    <property type="nucleotide sequence ID" value="NZ_JAVAMP010000002.1"/>
</dbReference>
<protein>
    <submittedName>
        <fullName evidence="1">DUF2071 domain-containing protein</fullName>
    </submittedName>
</protein>
<dbReference type="InterPro" id="IPR018644">
    <property type="entry name" value="DUF2071"/>
</dbReference>
<gene>
    <name evidence="1" type="ORF">Q5Y73_08710</name>
</gene>
<proteinExistence type="predicted"/>